<dbReference type="RefSeq" id="WP_344523128.1">
    <property type="nucleotide sequence ID" value="NZ_BAAAUG010000080.1"/>
</dbReference>
<evidence type="ECO:0000256" key="1">
    <source>
        <dbReference type="SAM" id="MobiDB-lite"/>
    </source>
</evidence>
<dbReference type="Proteomes" id="UP001501637">
    <property type="component" value="Unassembled WGS sequence"/>
</dbReference>
<protein>
    <submittedName>
        <fullName evidence="2">VCBS repeat-containing protein</fullName>
    </submittedName>
</protein>
<dbReference type="Gene3D" id="2.130.10.130">
    <property type="entry name" value="Integrin alpha, N-terminal"/>
    <property type="match status" value="2"/>
</dbReference>
<organism evidence="2 3">
    <name type="scientific">Streptomyces rectiviolaceus</name>
    <dbReference type="NCBI Taxonomy" id="332591"/>
    <lineage>
        <taxon>Bacteria</taxon>
        <taxon>Bacillati</taxon>
        <taxon>Actinomycetota</taxon>
        <taxon>Actinomycetes</taxon>
        <taxon>Kitasatosporales</taxon>
        <taxon>Streptomycetaceae</taxon>
        <taxon>Streptomyces</taxon>
    </lineage>
</organism>
<evidence type="ECO:0000313" key="3">
    <source>
        <dbReference type="Proteomes" id="UP001501637"/>
    </source>
</evidence>
<feature type="region of interest" description="Disordered" evidence="1">
    <location>
        <begin position="207"/>
        <end position="228"/>
    </location>
</feature>
<feature type="region of interest" description="Disordered" evidence="1">
    <location>
        <begin position="27"/>
        <end position="90"/>
    </location>
</feature>
<dbReference type="EMBL" id="BAAAUG010000080">
    <property type="protein sequence ID" value="GAA3117947.1"/>
    <property type="molecule type" value="Genomic_DNA"/>
</dbReference>
<keyword evidence="3" id="KW-1185">Reference proteome</keyword>
<dbReference type="PANTHER" id="PTHR46580:SF2">
    <property type="entry name" value="MAM DOMAIN-CONTAINING PROTEIN"/>
    <property type="match status" value="1"/>
</dbReference>
<evidence type="ECO:0000313" key="2">
    <source>
        <dbReference type="EMBL" id="GAA3117947.1"/>
    </source>
</evidence>
<reference evidence="3" key="1">
    <citation type="journal article" date="2019" name="Int. J. Syst. Evol. Microbiol.">
        <title>The Global Catalogue of Microorganisms (GCM) 10K type strain sequencing project: providing services to taxonomists for standard genome sequencing and annotation.</title>
        <authorList>
            <consortium name="The Broad Institute Genomics Platform"/>
            <consortium name="The Broad Institute Genome Sequencing Center for Infectious Disease"/>
            <person name="Wu L."/>
            <person name="Ma J."/>
        </authorList>
    </citation>
    <scope>NUCLEOTIDE SEQUENCE [LARGE SCALE GENOMIC DNA]</scope>
    <source>
        <strain evidence="3">JCM 9092</strain>
    </source>
</reference>
<dbReference type="PROSITE" id="PS51257">
    <property type="entry name" value="PROKAR_LIPOPROTEIN"/>
    <property type="match status" value="1"/>
</dbReference>
<feature type="region of interest" description="Disordered" evidence="1">
    <location>
        <begin position="285"/>
        <end position="308"/>
    </location>
</feature>
<dbReference type="PANTHER" id="PTHR46580">
    <property type="entry name" value="SENSOR KINASE-RELATED"/>
    <property type="match status" value="1"/>
</dbReference>
<feature type="compositionally biased region" description="Basic and acidic residues" evidence="1">
    <location>
        <begin position="60"/>
        <end position="76"/>
    </location>
</feature>
<dbReference type="InterPro" id="IPR028994">
    <property type="entry name" value="Integrin_alpha_N"/>
</dbReference>
<sequence length="452" mass="46759">MEDRTLAPGTRALVVFCASLALLTAGCGEKGDTGKPSPSQGGGNPVSTPTASRPVPSDGKGSKDPDDINGDGHRDLLLPVPSHSENEKERTGVVFGSAKGLDPSTHAVYDHAAGTVTTADLDSDGYPDFVAVDGSMEPGLPAVHWGGPSGPDADADATRIQLPGGGPDGGLSGPVRGDFDGDGHHDIAAVRQDGSVTLLYGPFTRAGAPARTDTRPGQGSWLAADDIDPSGKARATGLLVHEGDDGEQTAGVLYPARTGSGLSRTSVELREGNAVAFGDYDGDGARDLAIGDNGSRNNEPDTGEKPETAFSLAVYPGKGGDPVTYKIPKSRNSYYGPGDYASADPDGDGKDGILVATDEGALLIEGEKRTKILREGPARAGGKKTPARWRHARPYAAADFDADGKEELILNWGPGVLFGLYGEQPTHWWITDGTSPHDKTAFTTTSFPGRHG</sequence>
<comment type="caution">
    <text evidence="2">The sequence shown here is derived from an EMBL/GenBank/DDBJ whole genome shotgun (WGS) entry which is preliminary data.</text>
</comment>
<dbReference type="SUPFAM" id="SSF69318">
    <property type="entry name" value="Integrin alpha N-terminal domain"/>
    <property type="match status" value="1"/>
</dbReference>
<feature type="compositionally biased region" description="Basic and acidic residues" evidence="1">
    <location>
        <begin position="298"/>
        <end position="307"/>
    </location>
</feature>
<accession>A0ABP6MME7</accession>
<gene>
    <name evidence="2" type="ORF">GCM10010449_45070</name>
</gene>
<proteinExistence type="predicted"/>
<name>A0ABP6MME7_9ACTN</name>